<organism evidence="2 3">
    <name type="scientific">Polynucleobacter cosmopolitanus</name>
    <dbReference type="NCBI Taxonomy" id="351345"/>
    <lineage>
        <taxon>Bacteria</taxon>
        <taxon>Pseudomonadati</taxon>
        <taxon>Pseudomonadota</taxon>
        <taxon>Betaproteobacteria</taxon>
        <taxon>Burkholderiales</taxon>
        <taxon>Burkholderiaceae</taxon>
        <taxon>Polynucleobacter</taxon>
    </lineage>
</organism>
<dbReference type="SUPFAM" id="SSF56954">
    <property type="entry name" value="Outer membrane efflux proteins (OEP)"/>
    <property type="match status" value="1"/>
</dbReference>
<sequence>MKKIVIAVLSLAISQAFANPSSWIEQNKLVGEIGGWRVYSKDQVSRESPANQNVFTLNQAIERALNQQLDWTNYLRGSESTSDYYLLTPAQRSALQKRSSIIYETTKSYYELVALKEKLIHMEDVLDAVEAASELSARMYKVGNINELALLKQNKALYKKRLEYKALQGKYLEAKERLIQRMNFDSRDVRVDVDARLPEPPKEQRKLSAKELKAIGLGDINNPESVKTRSTARLSYEGYLEKYQGVKSYKEEILPTQKKISEENLLRYNGMLIDVFHLLEDVETQSKTVMDYIDVNTAFLIQSARLDKDLMDVQMDFSNINVR</sequence>
<dbReference type="OrthoDB" id="8554634at2"/>
<dbReference type="AlphaFoldDB" id="A0A229FWH8"/>
<keyword evidence="3" id="KW-1185">Reference proteome</keyword>
<name>A0A229FWH8_9BURK</name>
<dbReference type="EMBL" id="NJGG01000001">
    <property type="protein sequence ID" value="OXL16263.1"/>
    <property type="molecule type" value="Genomic_DNA"/>
</dbReference>
<feature type="chain" id="PRO_5012917823" description="TolC family protein" evidence="1">
    <location>
        <begin position="19"/>
        <end position="323"/>
    </location>
</feature>
<evidence type="ECO:0000313" key="2">
    <source>
        <dbReference type="EMBL" id="OXL16263.1"/>
    </source>
</evidence>
<gene>
    <name evidence="2" type="ORF">AOC33_04100</name>
</gene>
<evidence type="ECO:0008006" key="4">
    <source>
        <dbReference type="Google" id="ProtNLM"/>
    </source>
</evidence>
<protein>
    <recommendedName>
        <fullName evidence="4">TolC family protein</fullName>
    </recommendedName>
</protein>
<accession>A0A229FWH8</accession>
<dbReference type="Proteomes" id="UP000215188">
    <property type="component" value="Unassembled WGS sequence"/>
</dbReference>
<evidence type="ECO:0000313" key="3">
    <source>
        <dbReference type="Proteomes" id="UP000215188"/>
    </source>
</evidence>
<proteinExistence type="predicted"/>
<reference evidence="2 3" key="1">
    <citation type="submission" date="2017-06" db="EMBL/GenBank/DDBJ databases">
        <title>Reclassification of a Polynucleobacter cosmopolitanus strain isolated from tropical Lake Victoria as Polynucleobacter victoriensis comb. nov.</title>
        <authorList>
            <person name="Hahn M.W."/>
        </authorList>
    </citation>
    <scope>NUCLEOTIDE SEQUENCE [LARGE SCALE GENOMIC DNA]</scope>
    <source>
        <strain evidence="2 3">MWH-MoIso2</strain>
    </source>
</reference>
<dbReference type="RefSeq" id="WP_089515289.1">
    <property type="nucleotide sequence ID" value="NZ_NJGG01000001.1"/>
</dbReference>
<comment type="caution">
    <text evidence="2">The sequence shown here is derived from an EMBL/GenBank/DDBJ whole genome shotgun (WGS) entry which is preliminary data.</text>
</comment>
<dbReference type="Gene3D" id="1.20.1600.10">
    <property type="entry name" value="Outer membrane efflux proteins (OEP)"/>
    <property type="match status" value="1"/>
</dbReference>
<feature type="signal peptide" evidence="1">
    <location>
        <begin position="1"/>
        <end position="18"/>
    </location>
</feature>
<keyword evidence="1" id="KW-0732">Signal</keyword>
<evidence type="ECO:0000256" key="1">
    <source>
        <dbReference type="SAM" id="SignalP"/>
    </source>
</evidence>